<dbReference type="KEGG" id="pin:Ping_1597"/>
<gene>
    <name evidence="1" type="ordered locus">Ping_1597</name>
</gene>
<accession>A1SV80</accession>
<name>A1SV80_PSYIN</name>
<dbReference type="InterPro" id="IPR010260">
    <property type="entry name" value="AlpA"/>
</dbReference>
<reference evidence="1 2" key="1">
    <citation type="submission" date="2007-01" db="EMBL/GenBank/DDBJ databases">
        <title>Complete sequence of Psychromonas ingrahamii 37.</title>
        <authorList>
            <consortium name="US DOE Joint Genome Institute"/>
            <person name="Copeland A."/>
            <person name="Lucas S."/>
            <person name="Lapidus A."/>
            <person name="Barry K."/>
            <person name="Detter J.C."/>
            <person name="Glavina del Rio T."/>
            <person name="Hammon N."/>
            <person name="Israni S."/>
            <person name="Dalin E."/>
            <person name="Tice H."/>
            <person name="Pitluck S."/>
            <person name="Thompson L.S."/>
            <person name="Brettin T."/>
            <person name="Bruce D."/>
            <person name="Han C."/>
            <person name="Tapia R."/>
            <person name="Schmutz J."/>
            <person name="Larimer F."/>
            <person name="Land M."/>
            <person name="Hauser L."/>
            <person name="Kyrpides N."/>
            <person name="Ivanova N."/>
            <person name="Staley J."/>
            <person name="Richardson P."/>
        </authorList>
    </citation>
    <scope>NUCLEOTIDE SEQUENCE [LARGE SCALE GENOMIC DNA]</scope>
    <source>
        <strain evidence="1 2">37</strain>
    </source>
</reference>
<dbReference type="Pfam" id="PF05930">
    <property type="entry name" value="Phage_AlpA"/>
    <property type="match status" value="1"/>
</dbReference>
<dbReference type="InterPro" id="IPR009061">
    <property type="entry name" value="DNA-bd_dom_put_sf"/>
</dbReference>
<sequence>MKLLTTDEVTKIVGRSRGTLFRWWKKGIFPEPLLYNGRTLGWNEEAVQQWLNKKEQG</sequence>
<proteinExistence type="predicted"/>
<dbReference type="SUPFAM" id="SSF46955">
    <property type="entry name" value="Putative DNA-binding domain"/>
    <property type="match status" value="1"/>
</dbReference>
<dbReference type="AlphaFoldDB" id="A1SV80"/>
<evidence type="ECO:0000313" key="2">
    <source>
        <dbReference type="Proteomes" id="UP000000639"/>
    </source>
</evidence>
<protein>
    <submittedName>
        <fullName evidence="1">Phage transcriptional regulator, AlpA</fullName>
    </submittedName>
</protein>
<dbReference type="Gene3D" id="1.10.238.160">
    <property type="match status" value="1"/>
</dbReference>
<dbReference type="RefSeq" id="WP_011769955.1">
    <property type="nucleotide sequence ID" value="NC_008709.1"/>
</dbReference>
<dbReference type="eggNOG" id="COG3311">
    <property type="taxonomic scope" value="Bacteria"/>
</dbReference>
<organism evidence="1 2">
    <name type="scientific">Psychromonas ingrahamii (strain DSM 17664 / CCUG 51855 / 37)</name>
    <dbReference type="NCBI Taxonomy" id="357804"/>
    <lineage>
        <taxon>Bacteria</taxon>
        <taxon>Pseudomonadati</taxon>
        <taxon>Pseudomonadota</taxon>
        <taxon>Gammaproteobacteria</taxon>
        <taxon>Alteromonadales</taxon>
        <taxon>Psychromonadaceae</taxon>
        <taxon>Psychromonas</taxon>
    </lineage>
</organism>
<keyword evidence="2" id="KW-1185">Reference proteome</keyword>
<dbReference type="Proteomes" id="UP000000639">
    <property type="component" value="Chromosome"/>
</dbReference>
<dbReference type="HOGENOM" id="CLU_140176_15_3_6"/>
<evidence type="ECO:0000313" key="1">
    <source>
        <dbReference type="EMBL" id="ABM03395.1"/>
    </source>
</evidence>
<dbReference type="OrthoDB" id="5298532at2"/>
<dbReference type="STRING" id="357804.Ping_1597"/>
<dbReference type="EMBL" id="CP000510">
    <property type="protein sequence ID" value="ABM03395.1"/>
    <property type="molecule type" value="Genomic_DNA"/>
</dbReference>